<organism evidence="1 2">
    <name type="scientific">Pisolithus tinctorius Marx 270</name>
    <dbReference type="NCBI Taxonomy" id="870435"/>
    <lineage>
        <taxon>Eukaryota</taxon>
        <taxon>Fungi</taxon>
        <taxon>Dikarya</taxon>
        <taxon>Basidiomycota</taxon>
        <taxon>Agaricomycotina</taxon>
        <taxon>Agaricomycetes</taxon>
        <taxon>Agaricomycetidae</taxon>
        <taxon>Boletales</taxon>
        <taxon>Sclerodermatineae</taxon>
        <taxon>Pisolithaceae</taxon>
        <taxon>Pisolithus</taxon>
    </lineage>
</organism>
<dbReference type="InParanoid" id="A0A0C3NVW7"/>
<dbReference type="Proteomes" id="UP000054217">
    <property type="component" value="Unassembled WGS sequence"/>
</dbReference>
<gene>
    <name evidence="1" type="ORF">M404DRAFT_531550</name>
</gene>
<keyword evidence="2" id="KW-1185">Reference proteome</keyword>
<name>A0A0C3NVW7_PISTI</name>
<sequence length="104" mass="12162">MRKTRGHSGSLEGLWCLTVRRARFHRIRQQTLDTLKCQFYEDFTVFSPGDGMQSFDGWAMSAERQGQSASEQAREAFQNARRRWPAEISLPEISTACWHQWPRV</sequence>
<dbReference type="AlphaFoldDB" id="A0A0C3NVW7"/>
<evidence type="ECO:0000313" key="2">
    <source>
        <dbReference type="Proteomes" id="UP000054217"/>
    </source>
</evidence>
<reference evidence="2" key="2">
    <citation type="submission" date="2015-01" db="EMBL/GenBank/DDBJ databases">
        <title>Evolutionary Origins and Diversification of the Mycorrhizal Mutualists.</title>
        <authorList>
            <consortium name="DOE Joint Genome Institute"/>
            <consortium name="Mycorrhizal Genomics Consortium"/>
            <person name="Kohler A."/>
            <person name="Kuo A."/>
            <person name="Nagy L.G."/>
            <person name="Floudas D."/>
            <person name="Copeland A."/>
            <person name="Barry K.W."/>
            <person name="Cichocki N."/>
            <person name="Veneault-Fourrey C."/>
            <person name="LaButti K."/>
            <person name="Lindquist E.A."/>
            <person name="Lipzen A."/>
            <person name="Lundell T."/>
            <person name="Morin E."/>
            <person name="Murat C."/>
            <person name="Riley R."/>
            <person name="Ohm R."/>
            <person name="Sun H."/>
            <person name="Tunlid A."/>
            <person name="Henrissat B."/>
            <person name="Grigoriev I.V."/>
            <person name="Hibbett D.S."/>
            <person name="Martin F."/>
        </authorList>
    </citation>
    <scope>NUCLEOTIDE SEQUENCE [LARGE SCALE GENOMIC DNA]</scope>
    <source>
        <strain evidence="2">Marx 270</strain>
    </source>
</reference>
<dbReference type="HOGENOM" id="CLU_2251162_0_0_1"/>
<evidence type="ECO:0000313" key="1">
    <source>
        <dbReference type="EMBL" id="KIO05010.1"/>
    </source>
</evidence>
<reference evidence="1 2" key="1">
    <citation type="submission" date="2014-04" db="EMBL/GenBank/DDBJ databases">
        <authorList>
            <consortium name="DOE Joint Genome Institute"/>
            <person name="Kuo A."/>
            <person name="Kohler A."/>
            <person name="Costa M.D."/>
            <person name="Nagy L.G."/>
            <person name="Floudas D."/>
            <person name="Copeland A."/>
            <person name="Barry K.W."/>
            <person name="Cichocki N."/>
            <person name="Veneault-Fourrey C."/>
            <person name="LaButti K."/>
            <person name="Lindquist E.A."/>
            <person name="Lipzen A."/>
            <person name="Lundell T."/>
            <person name="Morin E."/>
            <person name="Murat C."/>
            <person name="Sun H."/>
            <person name="Tunlid A."/>
            <person name="Henrissat B."/>
            <person name="Grigoriev I.V."/>
            <person name="Hibbett D.S."/>
            <person name="Martin F."/>
            <person name="Nordberg H.P."/>
            <person name="Cantor M.N."/>
            <person name="Hua S.X."/>
        </authorList>
    </citation>
    <scope>NUCLEOTIDE SEQUENCE [LARGE SCALE GENOMIC DNA]</scope>
    <source>
        <strain evidence="1 2">Marx 270</strain>
    </source>
</reference>
<proteinExistence type="predicted"/>
<protein>
    <submittedName>
        <fullName evidence="1">Uncharacterized protein</fullName>
    </submittedName>
</protein>
<dbReference type="EMBL" id="KN831968">
    <property type="protein sequence ID" value="KIO05010.1"/>
    <property type="molecule type" value="Genomic_DNA"/>
</dbReference>
<accession>A0A0C3NVW7</accession>